<organism evidence="5 6">
    <name type="scientific">Amycolatopsis saalfeldensis</name>
    <dbReference type="NCBI Taxonomy" id="394193"/>
    <lineage>
        <taxon>Bacteria</taxon>
        <taxon>Bacillati</taxon>
        <taxon>Actinomycetota</taxon>
        <taxon>Actinomycetes</taxon>
        <taxon>Pseudonocardiales</taxon>
        <taxon>Pseudonocardiaceae</taxon>
        <taxon>Amycolatopsis</taxon>
    </lineage>
</organism>
<accession>A0A1H8X2B2</accession>
<dbReference type="Pfam" id="PF01494">
    <property type="entry name" value="FAD_binding_3"/>
    <property type="match status" value="1"/>
</dbReference>
<proteinExistence type="predicted"/>
<evidence type="ECO:0000256" key="3">
    <source>
        <dbReference type="ARBA" id="ARBA00022827"/>
    </source>
</evidence>
<evidence type="ECO:0000313" key="6">
    <source>
        <dbReference type="Proteomes" id="UP000198582"/>
    </source>
</evidence>
<dbReference type="RefSeq" id="WP_091617709.1">
    <property type="nucleotide sequence ID" value="NZ_FOEF01000006.1"/>
</dbReference>
<reference evidence="5 6" key="1">
    <citation type="submission" date="2016-10" db="EMBL/GenBank/DDBJ databases">
        <authorList>
            <person name="de Groot N.N."/>
        </authorList>
    </citation>
    <scope>NUCLEOTIDE SEQUENCE [LARGE SCALE GENOMIC DNA]</scope>
    <source>
        <strain evidence="5 6">DSM 44993</strain>
    </source>
</reference>
<evidence type="ECO:0000259" key="4">
    <source>
        <dbReference type="Pfam" id="PF01494"/>
    </source>
</evidence>
<comment type="cofactor">
    <cofactor evidence="1">
        <name>FAD</name>
        <dbReference type="ChEBI" id="CHEBI:57692"/>
    </cofactor>
</comment>
<keyword evidence="6" id="KW-1185">Reference proteome</keyword>
<dbReference type="InterPro" id="IPR050641">
    <property type="entry name" value="RIFMO-like"/>
</dbReference>
<dbReference type="EMBL" id="FOEF01000006">
    <property type="protein sequence ID" value="SEP34082.1"/>
    <property type="molecule type" value="Genomic_DNA"/>
</dbReference>
<dbReference type="OrthoDB" id="4246007at2"/>
<dbReference type="PANTHER" id="PTHR43004:SF19">
    <property type="entry name" value="BINDING MONOOXYGENASE, PUTATIVE (JCVI)-RELATED"/>
    <property type="match status" value="1"/>
</dbReference>
<dbReference type="InterPro" id="IPR036188">
    <property type="entry name" value="FAD/NAD-bd_sf"/>
</dbReference>
<evidence type="ECO:0000256" key="2">
    <source>
        <dbReference type="ARBA" id="ARBA00022630"/>
    </source>
</evidence>
<protein>
    <submittedName>
        <fullName evidence="5">Putative polyketide hydroxylase</fullName>
    </submittedName>
</protein>
<dbReference type="Gene3D" id="3.40.30.120">
    <property type="match status" value="1"/>
</dbReference>
<dbReference type="SUPFAM" id="SSF51905">
    <property type="entry name" value="FAD/NAD(P)-binding domain"/>
    <property type="match status" value="1"/>
</dbReference>
<dbReference type="STRING" id="394193.SAMN04489732_106194"/>
<dbReference type="InterPro" id="IPR002938">
    <property type="entry name" value="FAD-bd"/>
</dbReference>
<sequence length="512" mass="53979">MTAGVRGPAVLVAGGSLVGLCTALFLARRGVATLLVERHPGTAVHPRTPGYNARSMELFRAAGVERAVRQAGPWQLDGSGLLVAATLTSEQVRWLEPPAMRGPTDDFSGLTPAEPAVLSQDLLEPVLRRHAEAAGAVLRFGTMLESFHDDGDRVTAVLRDLETGATREATVDYLVAADGADSAIRARLGIGRDGPGVLDHQAGITVRADLSAVRHRFAVGKIDNPEVSAMVRIVGDRLTINVGYRPGDGESIDRFTPDRCVALARVVVGIPSLAVTPLGVSAWQPSAAVARRFSAGRVFLAGDAAHVMPPSGAFGANTGIQDAYNLAWKLALVLDGSAPPRLLDSYHTERRPVAEMTVGQALHRGRAWFGEPYPVSGAMLDDVTVMFGYRYGPGPVTEDPGAPSGEPGTRLPHAWVTRGGQRMSTVDLWAAGAVLLTGPGGAPWRDTVPAGVEVAELGPDDWDRVGDGGTGAMLIRPDGFIAWRSESSPRDTAVRDAVAGMLAGNTDKEIFR</sequence>
<dbReference type="PANTHER" id="PTHR43004">
    <property type="entry name" value="TRK SYSTEM POTASSIUM UPTAKE PROTEIN"/>
    <property type="match status" value="1"/>
</dbReference>
<dbReference type="Gene3D" id="3.50.50.60">
    <property type="entry name" value="FAD/NAD(P)-binding domain"/>
    <property type="match status" value="1"/>
</dbReference>
<dbReference type="Proteomes" id="UP000198582">
    <property type="component" value="Unassembled WGS sequence"/>
</dbReference>
<dbReference type="Pfam" id="PF21274">
    <property type="entry name" value="Rng_hyd_C"/>
    <property type="match status" value="1"/>
</dbReference>
<evidence type="ECO:0000256" key="1">
    <source>
        <dbReference type="ARBA" id="ARBA00001974"/>
    </source>
</evidence>
<dbReference type="GO" id="GO:0016709">
    <property type="term" value="F:oxidoreductase activity, acting on paired donors, with incorporation or reduction of molecular oxygen, NAD(P)H as one donor, and incorporation of one atom of oxygen"/>
    <property type="evidence" value="ECO:0007669"/>
    <property type="project" value="UniProtKB-ARBA"/>
</dbReference>
<dbReference type="PRINTS" id="PR00420">
    <property type="entry name" value="RNGMNOXGNASE"/>
</dbReference>
<dbReference type="GO" id="GO:0071949">
    <property type="term" value="F:FAD binding"/>
    <property type="evidence" value="ECO:0007669"/>
    <property type="project" value="InterPro"/>
</dbReference>
<dbReference type="AlphaFoldDB" id="A0A1H8X2B2"/>
<gene>
    <name evidence="5" type="ORF">SAMN04489732_106194</name>
</gene>
<keyword evidence="2" id="KW-0285">Flavoprotein</keyword>
<feature type="domain" description="FAD-binding" evidence="4">
    <location>
        <begin position="9"/>
        <end position="358"/>
    </location>
</feature>
<name>A0A1H8X2B2_9PSEU</name>
<evidence type="ECO:0000313" key="5">
    <source>
        <dbReference type="EMBL" id="SEP34082.1"/>
    </source>
</evidence>
<dbReference type="Gene3D" id="3.30.9.10">
    <property type="entry name" value="D-Amino Acid Oxidase, subunit A, domain 2"/>
    <property type="match status" value="1"/>
</dbReference>
<keyword evidence="3" id="KW-0274">FAD</keyword>